<dbReference type="RefSeq" id="WP_390298505.1">
    <property type="nucleotide sequence ID" value="NZ_JBHULI010000003.1"/>
</dbReference>
<dbReference type="SUPFAM" id="SSF51703">
    <property type="entry name" value="Cobalamin (vitamin B12)-dependent enzymes"/>
    <property type="match status" value="1"/>
</dbReference>
<dbReference type="Pfam" id="PF01642">
    <property type="entry name" value="MM_CoA_mutase"/>
    <property type="match status" value="1"/>
</dbReference>
<dbReference type="Proteomes" id="UP001597460">
    <property type="component" value="Unassembled WGS sequence"/>
</dbReference>
<reference evidence="3" key="1">
    <citation type="journal article" date="2019" name="Int. J. Syst. Evol. Microbiol.">
        <title>The Global Catalogue of Microorganisms (GCM) 10K type strain sequencing project: providing services to taxonomists for standard genome sequencing and annotation.</title>
        <authorList>
            <consortium name="The Broad Institute Genomics Platform"/>
            <consortium name="The Broad Institute Genome Sequencing Center for Infectious Disease"/>
            <person name="Wu L."/>
            <person name="Ma J."/>
        </authorList>
    </citation>
    <scope>NUCLEOTIDE SEQUENCE [LARGE SCALE GENOMIC DNA]</scope>
    <source>
        <strain evidence="3">KCTC 52042</strain>
    </source>
</reference>
<keyword evidence="3" id="KW-1185">Reference proteome</keyword>
<feature type="domain" description="Methylmalonyl-CoA mutase alpha/beta chain catalytic" evidence="1">
    <location>
        <begin position="112"/>
        <end position="453"/>
    </location>
</feature>
<evidence type="ECO:0000259" key="1">
    <source>
        <dbReference type="Pfam" id="PF01642"/>
    </source>
</evidence>
<evidence type="ECO:0000313" key="3">
    <source>
        <dbReference type="Proteomes" id="UP001597460"/>
    </source>
</evidence>
<dbReference type="CDD" id="cd03677">
    <property type="entry name" value="MM_CoA_mutase_beta"/>
    <property type="match status" value="1"/>
</dbReference>
<sequence>MENLNFKEKLNFNEFPPISLEEWEGVIESDLKGKDYKDALQWESGEGFNILPFYRKEHLKDLEQSPFPVRNSASWDIIEPITGTDPKKANELALHALRNGSTGLYFLLKADSISSKQDLELLLEDIQIEFITLKFGAGLSTPGIVKWLQSICENRGILNKDLNVYFSFDPFSSAIRSGKLLDSDSLQQMVSRFGDLFSFMVSDSSVYANSGATIIQQIAFTLASGNEFLGMNEKNAQKLYFNFASGPNYFPEIAKIRAFQLMWTQVLKEYGIQESSNPVHSETSFWNKSKTDAHNNMLRATTEAMSSALAGCDVMTVHPYNAHFEDPSGFSSRIARNVQLILQEEAYLDKVADPGAGSYYIEVLTNKISEESWALFQKIEGKGGFYECLKEGFIQDEIMKSQKEKISAYKDKEKVLVGVNKYQPDEIQKSQSNIQNFADFEFADTSFSDIKKVEPLNIEAELQKGNA</sequence>
<name>A0ABW5JG66_9BACT</name>
<dbReference type="InterPro" id="IPR016176">
    <property type="entry name" value="Cbl-dep_enz_cat"/>
</dbReference>
<dbReference type="Gene3D" id="3.20.20.240">
    <property type="entry name" value="Methylmalonyl-CoA mutase"/>
    <property type="match status" value="1"/>
</dbReference>
<accession>A0ABW5JG66</accession>
<organism evidence="2 3">
    <name type="scientific">Gracilimonas halophila</name>
    <dbReference type="NCBI Taxonomy" id="1834464"/>
    <lineage>
        <taxon>Bacteria</taxon>
        <taxon>Pseudomonadati</taxon>
        <taxon>Balneolota</taxon>
        <taxon>Balneolia</taxon>
        <taxon>Balneolales</taxon>
        <taxon>Balneolaceae</taxon>
        <taxon>Gracilimonas</taxon>
    </lineage>
</organism>
<protein>
    <submittedName>
        <fullName evidence="2">Methylmalonyl-CoA mutase subunit beta</fullName>
    </submittedName>
</protein>
<comment type="caution">
    <text evidence="2">The sequence shown here is derived from an EMBL/GenBank/DDBJ whole genome shotgun (WGS) entry which is preliminary data.</text>
</comment>
<dbReference type="EMBL" id="JBHULI010000003">
    <property type="protein sequence ID" value="MFD2531443.1"/>
    <property type="molecule type" value="Genomic_DNA"/>
</dbReference>
<gene>
    <name evidence="2" type="ORF">ACFSVN_03180</name>
</gene>
<proteinExistence type="predicted"/>
<dbReference type="PANTHER" id="PTHR48101:SF1">
    <property type="entry name" value="METHYLMALONYL-COA MUTASE, LARGE SUBUNIT"/>
    <property type="match status" value="1"/>
</dbReference>
<dbReference type="InterPro" id="IPR006099">
    <property type="entry name" value="MeMalonylCoA_mutase_a/b_cat"/>
</dbReference>
<dbReference type="PANTHER" id="PTHR48101">
    <property type="entry name" value="METHYLMALONYL-COA MUTASE, MITOCHONDRIAL-RELATED"/>
    <property type="match status" value="1"/>
</dbReference>
<evidence type="ECO:0000313" key="2">
    <source>
        <dbReference type="EMBL" id="MFD2531443.1"/>
    </source>
</evidence>